<sequence>MTQRLLPITSGWNFRELGGYPTKTGETTKYHKILRSGGLEKLNKTDQQYLIDYGLNIDMDFRSTEEREDYPDVVPEGVRYIFNPVLAEDETQNSKTAAQLKEQMRQDPQNGYAHMLQVYRDIVHQTHTQDAYKRFFDALLTNEQDGQTLLFHCAAGKDRTGMGAYFFLSALDVPEDVILEDYLLTNTVTKERLADMVKAVRADGGNETMVKNIQSLYSVSADYLAAARHAIDNMSGSTPNYLKEVLSLSDDDLADLKRIYTEKK</sequence>
<dbReference type="STRING" id="1423792.FD09_GL002831"/>
<dbReference type="InterPro" id="IPR026893">
    <property type="entry name" value="Tyr/Ser_Pase_IphP-type"/>
</dbReference>
<dbReference type="InterPro" id="IPR000387">
    <property type="entry name" value="Tyr_Pase_dom"/>
</dbReference>
<gene>
    <name evidence="2" type="ORF">FD09_GL002831</name>
</gene>
<evidence type="ECO:0000313" key="3">
    <source>
        <dbReference type="Proteomes" id="UP000051330"/>
    </source>
</evidence>
<dbReference type="Proteomes" id="UP000051330">
    <property type="component" value="Unassembled WGS sequence"/>
</dbReference>
<dbReference type="PATRIC" id="fig|1423792.3.peg.2903"/>
<protein>
    <recommendedName>
        <fullName evidence="1">Tyrosine specific protein phosphatases domain-containing protein</fullName>
    </recommendedName>
</protein>
<dbReference type="Gene3D" id="3.90.190.10">
    <property type="entry name" value="Protein tyrosine phosphatase superfamily"/>
    <property type="match status" value="1"/>
</dbReference>
<evidence type="ECO:0000259" key="1">
    <source>
        <dbReference type="PROSITE" id="PS50056"/>
    </source>
</evidence>
<dbReference type="EMBL" id="AZEC01000007">
    <property type="protein sequence ID" value="KRL12514.1"/>
    <property type="molecule type" value="Genomic_DNA"/>
</dbReference>
<dbReference type="InterPro" id="IPR016130">
    <property type="entry name" value="Tyr_Pase_AS"/>
</dbReference>
<dbReference type="Pfam" id="PF13350">
    <property type="entry name" value="Y_phosphatase3"/>
    <property type="match status" value="1"/>
</dbReference>
<evidence type="ECO:0000313" key="2">
    <source>
        <dbReference type="EMBL" id="KRL12514.1"/>
    </source>
</evidence>
<proteinExistence type="predicted"/>
<dbReference type="AlphaFoldDB" id="A0A0R1N4N3"/>
<reference evidence="2 3" key="1">
    <citation type="journal article" date="2015" name="Genome Announc.">
        <title>Expanding the biotechnology potential of lactobacilli through comparative genomics of 213 strains and associated genera.</title>
        <authorList>
            <person name="Sun Z."/>
            <person name="Harris H.M."/>
            <person name="McCann A."/>
            <person name="Guo C."/>
            <person name="Argimon S."/>
            <person name="Zhang W."/>
            <person name="Yang X."/>
            <person name="Jeffery I.B."/>
            <person name="Cooney J.C."/>
            <person name="Kagawa T.F."/>
            <person name="Liu W."/>
            <person name="Song Y."/>
            <person name="Salvetti E."/>
            <person name="Wrobel A."/>
            <person name="Rasinkangas P."/>
            <person name="Parkhill J."/>
            <person name="Rea M.C."/>
            <person name="O'Sullivan O."/>
            <person name="Ritari J."/>
            <person name="Douillard F.P."/>
            <person name="Paul Ross R."/>
            <person name="Yang R."/>
            <person name="Briner A.E."/>
            <person name="Felis G.E."/>
            <person name="de Vos W.M."/>
            <person name="Barrangou R."/>
            <person name="Klaenhammer T.R."/>
            <person name="Caufield P.W."/>
            <person name="Cui Y."/>
            <person name="Zhang H."/>
            <person name="O'Toole P.W."/>
        </authorList>
    </citation>
    <scope>NUCLEOTIDE SEQUENCE [LARGE SCALE GENOMIC DNA]</scope>
    <source>
        <strain evidence="2 3">DSM 12744</strain>
    </source>
</reference>
<feature type="domain" description="Tyrosine specific protein phosphatases" evidence="1">
    <location>
        <begin position="133"/>
        <end position="161"/>
    </location>
</feature>
<dbReference type="PROSITE" id="PS50056">
    <property type="entry name" value="TYR_PHOSPHATASE_2"/>
    <property type="match status" value="1"/>
</dbReference>
<dbReference type="GO" id="GO:0004721">
    <property type="term" value="F:phosphoprotein phosphatase activity"/>
    <property type="evidence" value="ECO:0007669"/>
    <property type="project" value="InterPro"/>
</dbReference>
<name>A0A0R1N4N3_9LACO</name>
<dbReference type="SUPFAM" id="SSF52799">
    <property type="entry name" value="(Phosphotyrosine protein) phosphatases II"/>
    <property type="match status" value="1"/>
</dbReference>
<dbReference type="PROSITE" id="PS00383">
    <property type="entry name" value="TYR_PHOSPHATASE_1"/>
    <property type="match status" value="1"/>
</dbReference>
<comment type="caution">
    <text evidence="2">The sequence shown here is derived from an EMBL/GenBank/DDBJ whole genome shotgun (WGS) entry which is preliminary data.</text>
</comment>
<organism evidence="2 3">
    <name type="scientific">Schleiferilactobacillus perolens DSM 12744</name>
    <dbReference type="NCBI Taxonomy" id="1423792"/>
    <lineage>
        <taxon>Bacteria</taxon>
        <taxon>Bacillati</taxon>
        <taxon>Bacillota</taxon>
        <taxon>Bacilli</taxon>
        <taxon>Lactobacillales</taxon>
        <taxon>Lactobacillaceae</taxon>
        <taxon>Schleiferilactobacillus</taxon>
    </lineage>
</organism>
<dbReference type="InterPro" id="IPR029021">
    <property type="entry name" value="Prot-tyrosine_phosphatase-like"/>
</dbReference>
<dbReference type="RefSeq" id="WP_057820511.1">
    <property type="nucleotide sequence ID" value="NZ_AZEC01000007.1"/>
</dbReference>
<keyword evidence="3" id="KW-1185">Reference proteome</keyword>
<accession>A0A0R1N4N3</accession>
<dbReference type="OrthoDB" id="1188001at2"/>